<dbReference type="InterPro" id="IPR011006">
    <property type="entry name" value="CheY-like_superfamily"/>
</dbReference>
<dbReference type="GO" id="GO:0005737">
    <property type="term" value="C:cytoplasm"/>
    <property type="evidence" value="ECO:0007669"/>
    <property type="project" value="UniProtKB-SubCell"/>
</dbReference>
<evidence type="ECO:0000313" key="11">
    <source>
        <dbReference type="EMBL" id="NYE03392.1"/>
    </source>
</evidence>
<dbReference type="InterPro" id="IPR009057">
    <property type="entry name" value="Homeodomain-like_sf"/>
</dbReference>
<evidence type="ECO:0000256" key="6">
    <source>
        <dbReference type="ARBA" id="ARBA00023125"/>
    </source>
</evidence>
<dbReference type="AlphaFoldDB" id="A0A852T3Y4"/>
<evidence type="ECO:0000256" key="4">
    <source>
        <dbReference type="ARBA" id="ARBA00023012"/>
    </source>
</evidence>
<dbReference type="SMART" id="SM00448">
    <property type="entry name" value="REC"/>
    <property type="match status" value="1"/>
</dbReference>
<protein>
    <submittedName>
        <fullName evidence="11">Two-component system response regulator YesN</fullName>
    </submittedName>
</protein>
<evidence type="ECO:0000256" key="7">
    <source>
        <dbReference type="ARBA" id="ARBA00023163"/>
    </source>
</evidence>
<evidence type="ECO:0000313" key="12">
    <source>
        <dbReference type="Proteomes" id="UP000548423"/>
    </source>
</evidence>
<name>A0A852T3Y4_9BACI</name>
<dbReference type="Gene3D" id="1.10.10.60">
    <property type="entry name" value="Homeodomain-like"/>
    <property type="match status" value="2"/>
</dbReference>
<dbReference type="InterPro" id="IPR018060">
    <property type="entry name" value="HTH_AraC"/>
</dbReference>
<gene>
    <name evidence="11" type="ORF">F4694_000111</name>
</gene>
<dbReference type="GO" id="GO:0000160">
    <property type="term" value="P:phosphorelay signal transduction system"/>
    <property type="evidence" value="ECO:0007669"/>
    <property type="project" value="UniProtKB-KW"/>
</dbReference>
<keyword evidence="3 8" id="KW-0597">Phosphoprotein</keyword>
<dbReference type="Pfam" id="PF00072">
    <property type="entry name" value="Response_reg"/>
    <property type="match status" value="1"/>
</dbReference>
<proteinExistence type="predicted"/>
<keyword evidence="4" id="KW-0902">Two-component regulatory system</keyword>
<sequence>MKVLITDDEIQIRKGLRLKVDWEEEGFQLVEEASNGQEALEILQTQDIDIVITDMRMPIMDGVELAKRCHQEFPHVKVIVLSGYSDFDYVRNSLQQGVKDYLLKPVAPDELVESLRKIRKEIEEEKRKQVEIAQMSQLVHSHLQELQEQFILHLAKEERLQLPIVMERLKQLQLEELANENVKVQFLTVEIRESHDPARLEELRIPFQLLCKEIAQQQNATYVFTDPSYPNMVQFLHLVDSNSSTTNHFVLQLQQTVNKLLKLETVIGIGTIVNGLSEYRSGYISSLLAWSQSQLGSKSQIIDQTAASEEVFDFSADFERRITNSIENVDFAAFKDNLQIVLEGTEGRSVMSFSFAANQVLFMLGSLAKKYDVETKDIQNTIWNCQQNIWKLYSQHKVKEDLIQLASLIIERVRLARFSNKKLIDSIRHYLDQHYASEISLTTLSVLFHINSAHLSETFKQQVGQNFSDYLVNLRMKQAKQLLKDKQLKIIDVSNLVGFSNSGYFSTVFKKHVGQTPVEFRNSIGE</sequence>
<keyword evidence="5" id="KW-0805">Transcription regulation</keyword>
<dbReference type="GO" id="GO:0003700">
    <property type="term" value="F:DNA-binding transcription factor activity"/>
    <property type="evidence" value="ECO:0007669"/>
    <property type="project" value="InterPro"/>
</dbReference>
<dbReference type="InterPro" id="IPR051552">
    <property type="entry name" value="HptR"/>
</dbReference>
<dbReference type="GO" id="GO:0043565">
    <property type="term" value="F:sequence-specific DNA binding"/>
    <property type="evidence" value="ECO:0007669"/>
    <property type="project" value="InterPro"/>
</dbReference>
<dbReference type="PROSITE" id="PS01124">
    <property type="entry name" value="HTH_ARAC_FAMILY_2"/>
    <property type="match status" value="1"/>
</dbReference>
<dbReference type="InterPro" id="IPR018062">
    <property type="entry name" value="HTH_AraC-typ_CS"/>
</dbReference>
<dbReference type="Proteomes" id="UP000548423">
    <property type="component" value="Unassembled WGS sequence"/>
</dbReference>
<dbReference type="SMART" id="SM00342">
    <property type="entry name" value="HTH_ARAC"/>
    <property type="match status" value="1"/>
</dbReference>
<accession>A0A852T3Y4</accession>
<evidence type="ECO:0000256" key="3">
    <source>
        <dbReference type="ARBA" id="ARBA00022553"/>
    </source>
</evidence>
<dbReference type="PROSITE" id="PS00041">
    <property type="entry name" value="HTH_ARAC_FAMILY_1"/>
    <property type="match status" value="1"/>
</dbReference>
<evidence type="ECO:0000259" key="10">
    <source>
        <dbReference type="PROSITE" id="PS50110"/>
    </source>
</evidence>
<dbReference type="InterPro" id="IPR001789">
    <property type="entry name" value="Sig_transdc_resp-reg_receiver"/>
</dbReference>
<evidence type="ECO:0000256" key="1">
    <source>
        <dbReference type="ARBA" id="ARBA00004496"/>
    </source>
</evidence>
<evidence type="ECO:0000256" key="2">
    <source>
        <dbReference type="ARBA" id="ARBA00022490"/>
    </source>
</evidence>
<organism evidence="11 12">
    <name type="scientific">Neobacillus niacini</name>
    <dbReference type="NCBI Taxonomy" id="86668"/>
    <lineage>
        <taxon>Bacteria</taxon>
        <taxon>Bacillati</taxon>
        <taxon>Bacillota</taxon>
        <taxon>Bacilli</taxon>
        <taxon>Bacillales</taxon>
        <taxon>Bacillaceae</taxon>
        <taxon>Neobacillus</taxon>
    </lineage>
</organism>
<dbReference type="PANTHER" id="PTHR42713">
    <property type="entry name" value="HISTIDINE KINASE-RELATED"/>
    <property type="match status" value="1"/>
</dbReference>
<dbReference type="PROSITE" id="PS50110">
    <property type="entry name" value="RESPONSE_REGULATORY"/>
    <property type="match status" value="1"/>
</dbReference>
<dbReference type="Pfam" id="PF12833">
    <property type="entry name" value="HTH_18"/>
    <property type="match status" value="1"/>
</dbReference>
<dbReference type="SUPFAM" id="SSF52172">
    <property type="entry name" value="CheY-like"/>
    <property type="match status" value="1"/>
</dbReference>
<dbReference type="CDD" id="cd17536">
    <property type="entry name" value="REC_YesN-like"/>
    <property type="match status" value="1"/>
</dbReference>
<feature type="modified residue" description="4-aspartylphosphate" evidence="8">
    <location>
        <position position="54"/>
    </location>
</feature>
<dbReference type="SUPFAM" id="SSF46689">
    <property type="entry name" value="Homeodomain-like"/>
    <property type="match status" value="2"/>
</dbReference>
<dbReference type="InterPro" id="IPR020449">
    <property type="entry name" value="Tscrpt_reg_AraC-type_HTH"/>
</dbReference>
<comment type="subcellular location">
    <subcellularLocation>
        <location evidence="1">Cytoplasm</location>
    </subcellularLocation>
</comment>
<reference evidence="12" key="2">
    <citation type="submission" date="2020-08" db="EMBL/GenBank/DDBJ databases">
        <title>The Agave Microbiome: Exploring the role of microbial communities in plant adaptations to desert environments.</title>
        <authorList>
            <person name="Partida-Martinez L.P."/>
        </authorList>
    </citation>
    <scope>NUCLEOTIDE SEQUENCE [LARGE SCALE GENOMIC DNA]</scope>
    <source>
        <strain evidence="12">AT2.8</strain>
    </source>
</reference>
<keyword evidence="6" id="KW-0238">DNA-binding</keyword>
<evidence type="ECO:0000256" key="5">
    <source>
        <dbReference type="ARBA" id="ARBA00023015"/>
    </source>
</evidence>
<reference evidence="12" key="1">
    <citation type="submission" date="2020-07" db="EMBL/GenBank/DDBJ databases">
        <authorList>
            <person name="Partida-Martinez L."/>
            <person name="Huntemann M."/>
            <person name="Clum A."/>
            <person name="Wang J."/>
            <person name="Palaniappan K."/>
            <person name="Ritter S."/>
            <person name="Chen I.-M."/>
            <person name="Stamatis D."/>
            <person name="Reddy T."/>
            <person name="O'Malley R."/>
            <person name="Daum C."/>
            <person name="Shapiro N."/>
            <person name="Ivanova N."/>
            <person name="Kyrpides N."/>
            <person name="Woyke T."/>
        </authorList>
    </citation>
    <scope>NUCLEOTIDE SEQUENCE [LARGE SCALE GENOMIC DNA]</scope>
    <source>
        <strain evidence="12">AT2.8</strain>
    </source>
</reference>
<evidence type="ECO:0000259" key="9">
    <source>
        <dbReference type="PROSITE" id="PS01124"/>
    </source>
</evidence>
<dbReference type="Gene3D" id="3.40.50.2300">
    <property type="match status" value="1"/>
</dbReference>
<comment type="caution">
    <text evidence="11">The sequence shown here is derived from an EMBL/GenBank/DDBJ whole genome shotgun (WGS) entry which is preliminary data.</text>
</comment>
<dbReference type="PANTHER" id="PTHR42713:SF3">
    <property type="entry name" value="TRANSCRIPTIONAL REGULATORY PROTEIN HPTR"/>
    <property type="match status" value="1"/>
</dbReference>
<evidence type="ECO:0000256" key="8">
    <source>
        <dbReference type="PROSITE-ProRule" id="PRU00169"/>
    </source>
</evidence>
<keyword evidence="2" id="KW-0963">Cytoplasm</keyword>
<dbReference type="PRINTS" id="PR00032">
    <property type="entry name" value="HTHARAC"/>
</dbReference>
<feature type="domain" description="Response regulatory" evidence="10">
    <location>
        <begin position="2"/>
        <end position="119"/>
    </location>
</feature>
<keyword evidence="7" id="KW-0804">Transcription</keyword>
<feature type="domain" description="HTH araC/xylS-type" evidence="9">
    <location>
        <begin position="425"/>
        <end position="523"/>
    </location>
</feature>
<dbReference type="EMBL" id="JACCBX010000001">
    <property type="protein sequence ID" value="NYE03392.1"/>
    <property type="molecule type" value="Genomic_DNA"/>
</dbReference>